<dbReference type="OrthoDB" id="1115009at2"/>
<organism evidence="1 2">
    <name type="scientific">Spirosoma montaniterrae</name>
    <dbReference type="NCBI Taxonomy" id="1178516"/>
    <lineage>
        <taxon>Bacteria</taxon>
        <taxon>Pseudomonadati</taxon>
        <taxon>Bacteroidota</taxon>
        <taxon>Cytophagia</taxon>
        <taxon>Cytophagales</taxon>
        <taxon>Cytophagaceae</taxon>
        <taxon>Spirosoma</taxon>
    </lineage>
</organism>
<dbReference type="Proteomes" id="UP000187941">
    <property type="component" value="Chromosome"/>
</dbReference>
<evidence type="ECO:0008006" key="3">
    <source>
        <dbReference type="Google" id="ProtNLM"/>
    </source>
</evidence>
<reference evidence="1 2" key="1">
    <citation type="submission" date="2016-01" db="EMBL/GenBank/DDBJ databases">
        <authorList>
            <person name="Oliw E.H."/>
        </authorList>
    </citation>
    <scope>NUCLEOTIDE SEQUENCE [LARGE SCALE GENOMIC DNA]</scope>
    <source>
        <strain evidence="1 2">DY10</strain>
    </source>
</reference>
<dbReference type="RefSeq" id="WP_077132199.1">
    <property type="nucleotide sequence ID" value="NZ_CP014263.1"/>
</dbReference>
<dbReference type="STRING" id="1178516.AWR27_16430"/>
<name>A0A1P9WZF7_9BACT</name>
<dbReference type="KEGG" id="smon:AWR27_16430"/>
<gene>
    <name evidence="1" type="ORF">AWR27_16430</name>
</gene>
<keyword evidence="2" id="KW-1185">Reference proteome</keyword>
<evidence type="ECO:0000313" key="2">
    <source>
        <dbReference type="Proteomes" id="UP000187941"/>
    </source>
</evidence>
<dbReference type="PROSITE" id="PS51257">
    <property type="entry name" value="PROKAR_LIPOPROTEIN"/>
    <property type="match status" value="1"/>
</dbReference>
<dbReference type="AlphaFoldDB" id="A0A1P9WZF7"/>
<dbReference type="InterPro" id="IPR025345">
    <property type="entry name" value="DUF4249"/>
</dbReference>
<dbReference type="Pfam" id="PF14054">
    <property type="entry name" value="DUF4249"/>
    <property type="match status" value="1"/>
</dbReference>
<accession>A0A1P9WZF7</accession>
<protein>
    <recommendedName>
        <fullName evidence="3">DUF4249 domain-containing protein</fullName>
    </recommendedName>
</protein>
<sequence>MRFNHLIYTIVVGLLLTGCDSLRQEVEPKGLTQEPEKLVVACFISPQDTVLAVRVSRSSPVLGTVNSSQPDIPNATVTLSDGDRSVTLQRAFNQQIGYLYYRATPTQLPIVVGRTYTLTVRVPDGRQVSATCTVPGPVALQSMTLDSAVVNEFGRTRKEYYARLRWRDPAGQVNYYRVAGNNEYVYTSRTGGSPNRPSRDTLIRQTGNWFFDNGSTTTDVGRDGQEFVSGRGRLSVAYIWQNGQQQVSRPTGRVNGYLLNVDENYYRYHDAVERQNRVGENPFAEPVLIPSNIQNGLGCFGAFNKSTLSVELK</sequence>
<evidence type="ECO:0000313" key="1">
    <source>
        <dbReference type="EMBL" id="AQG80766.1"/>
    </source>
</evidence>
<dbReference type="EMBL" id="CP014263">
    <property type="protein sequence ID" value="AQG80766.1"/>
    <property type="molecule type" value="Genomic_DNA"/>
</dbReference>
<proteinExistence type="predicted"/>